<accession>A0ABV5RC85</accession>
<protein>
    <recommendedName>
        <fullName evidence="4">DUF2975 domain-containing protein</fullName>
    </recommendedName>
</protein>
<feature type="transmembrane region" description="Helical" evidence="1">
    <location>
        <begin position="165"/>
        <end position="185"/>
    </location>
</feature>
<keyword evidence="3" id="KW-1185">Reference proteome</keyword>
<keyword evidence="1" id="KW-0812">Transmembrane</keyword>
<comment type="caution">
    <text evidence="2">The sequence shown here is derived from an EMBL/GenBank/DDBJ whole genome shotgun (WGS) entry which is preliminary data.</text>
</comment>
<keyword evidence="1" id="KW-0472">Membrane</keyword>
<dbReference type="Proteomes" id="UP001589710">
    <property type="component" value="Unassembled WGS sequence"/>
</dbReference>
<dbReference type="EMBL" id="JBHMCG010000104">
    <property type="protein sequence ID" value="MFB9575470.1"/>
    <property type="molecule type" value="Genomic_DNA"/>
</dbReference>
<proteinExistence type="predicted"/>
<dbReference type="RefSeq" id="WP_345516796.1">
    <property type="nucleotide sequence ID" value="NZ_BAAAXD010000039.1"/>
</dbReference>
<evidence type="ECO:0000256" key="1">
    <source>
        <dbReference type="SAM" id="Phobius"/>
    </source>
</evidence>
<organism evidence="2 3">
    <name type="scientific">Streptomyces yanii</name>
    <dbReference type="NCBI Taxonomy" id="78510"/>
    <lineage>
        <taxon>Bacteria</taxon>
        <taxon>Bacillati</taxon>
        <taxon>Actinomycetota</taxon>
        <taxon>Actinomycetes</taxon>
        <taxon>Kitasatosporales</taxon>
        <taxon>Streptomycetaceae</taxon>
        <taxon>Streptomyces</taxon>
    </lineage>
</organism>
<evidence type="ECO:0000313" key="2">
    <source>
        <dbReference type="EMBL" id="MFB9575470.1"/>
    </source>
</evidence>
<keyword evidence="1" id="KW-1133">Transmembrane helix</keyword>
<gene>
    <name evidence="2" type="ORF">ACFFTL_25075</name>
</gene>
<feature type="transmembrane region" description="Helical" evidence="1">
    <location>
        <begin position="12"/>
        <end position="31"/>
    </location>
</feature>
<evidence type="ECO:0000313" key="3">
    <source>
        <dbReference type="Proteomes" id="UP001589710"/>
    </source>
</evidence>
<name>A0ABV5RC85_9ACTN</name>
<sequence length="202" mass="21342">MQDQKLLEPIITVASVALRLLMALMVAAFILSTVHGWGSGSVCTTDWTSNSSYAARDFVPEPGARVGSVPRYCAESATTAQNILANLGPLASLALSVGGLFLLNLLLRGASRDGVHTLQTATRLRLLGWWLLAGSVAAATVAAVSRTALLASLARGVDLTAVSWFQAWNAPYLAIFTGLGLLTFARITRAGSRMREDLEGLV</sequence>
<feature type="transmembrane region" description="Helical" evidence="1">
    <location>
        <begin position="127"/>
        <end position="145"/>
    </location>
</feature>
<reference evidence="2 3" key="1">
    <citation type="submission" date="2024-09" db="EMBL/GenBank/DDBJ databases">
        <authorList>
            <person name="Sun Q."/>
            <person name="Mori K."/>
        </authorList>
    </citation>
    <scope>NUCLEOTIDE SEQUENCE [LARGE SCALE GENOMIC DNA]</scope>
    <source>
        <strain evidence="2 3">JCM 3331</strain>
    </source>
</reference>
<feature type="transmembrane region" description="Helical" evidence="1">
    <location>
        <begin position="87"/>
        <end position="107"/>
    </location>
</feature>
<evidence type="ECO:0008006" key="4">
    <source>
        <dbReference type="Google" id="ProtNLM"/>
    </source>
</evidence>